<evidence type="ECO:0000313" key="1">
    <source>
        <dbReference type="EMBL" id="QTA80709.1"/>
    </source>
</evidence>
<organism evidence="1 2">
    <name type="scientific">Desulfonema limicola</name>
    <dbReference type="NCBI Taxonomy" id="45656"/>
    <lineage>
        <taxon>Bacteria</taxon>
        <taxon>Pseudomonadati</taxon>
        <taxon>Thermodesulfobacteriota</taxon>
        <taxon>Desulfobacteria</taxon>
        <taxon>Desulfobacterales</taxon>
        <taxon>Desulfococcaceae</taxon>
        <taxon>Desulfonema</taxon>
    </lineage>
</organism>
<accession>A0A975B8G5</accession>
<gene>
    <name evidence="1" type="ORF">dnl_30210</name>
</gene>
<dbReference type="KEGG" id="dli:dnl_30210"/>
<keyword evidence="2" id="KW-1185">Reference proteome</keyword>
<dbReference type="AlphaFoldDB" id="A0A975B8G5"/>
<protein>
    <submittedName>
        <fullName evidence="1">Cys-rich domain-containing protein</fullName>
    </submittedName>
</protein>
<name>A0A975B8G5_9BACT</name>
<dbReference type="Proteomes" id="UP000663720">
    <property type="component" value="Chromosome"/>
</dbReference>
<dbReference type="RefSeq" id="WP_207692322.1">
    <property type="nucleotide sequence ID" value="NZ_CP061799.1"/>
</dbReference>
<reference evidence="1" key="1">
    <citation type="journal article" date="2021" name="Microb. Physiol.">
        <title>Proteogenomic Insights into the Physiology of Marine, Sulfate-Reducing, Filamentous Desulfonema limicola and Desulfonema magnum.</title>
        <authorList>
            <person name="Schnaars V."/>
            <person name="Wohlbrand L."/>
            <person name="Scheve S."/>
            <person name="Hinrichs C."/>
            <person name="Reinhardt R."/>
            <person name="Rabus R."/>
        </authorList>
    </citation>
    <scope>NUCLEOTIDE SEQUENCE</scope>
    <source>
        <strain evidence="1">5ac10</strain>
    </source>
</reference>
<dbReference type="Pfam" id="PF12669">
    <property type="entry name" value="FeoB_associated"/>
    <property type="match status" value="1"/>
</dbReference>
<dbReference type="EMBL" id="CP061799">
    <property type="protein sequence ID" value="QTA80709.1"/>
    <property type="molecule type" value="Genomic_DNA"/>
</dbReference>
<proteinExistence type="predicted"/>
<evidence type="ECO:0000313" key="2">
    <source>
        <dbReference type="Proteomes" id="UP000663720"/>
    </source>
</evidence>
<sequence>MELLIIILITGAAGIYLFKSFTKSLNSKKPGGCNCSGCSQSSCTLFKKED</sequence>